<protein>
    <submittedName>
        <fullName evidence="1">Uncharacterized</fullName>
    </submittedName>
</protein>
<evidence type="ECO:0000313" key="1">
    <source>
        <dbReference type="EMBL" id="CFY09202.1"/>
    </source>
</evidence>
<reference evidence="1 2" key="1">
    <citation type="submission" date="2015-03" db="EMBL/GenBank/DDBJ databases">
        <authorList>
            <person name="Murphy D."/>
        </authorList>
    </citation>
    <scope>NUCLEOTIDE SEQUENCE [LARGE SCALE GENOMIC DNA]</scope>
    <source>
        <strain evidence="1 2">OL-4</strain>
    </source>
</reference>
<dbReference type="Proteomes" id="UP000045545">
    <property type="component" value="Unassembled WGS sequence"/>
</dbReference>
<accession>A0A0E4GCX0</accession>
<sequence length="116" mass="13608">MNKNFELMFTSTGNLYISLFYGDALAYVHAYDDMEQAAGDLNDFFSLEFSVALWEGNLLNDDEFDPFDIEFNPEFERNGEFFWAMDIEQIRKSIQIHSWTNVQDFLTAWDALTSPF</sequence>
<name>A0A0E4GCX0_9FIRM</name>
<dbReference type="AlphaFoldDB" id="A0A0E4GCX0"/>
<gene>
    <name evidence="1" type="ORF">2708</name>
</gene>
<keyword evidence="2" id="KW-1185">Reference proteome</keyword>
<evidence type="ECO:0000313" key="2">
    <source>
        <dbReference type="Proteomes" id="UP000045545"/>
    </source>
</evidence>
<organism evidence="1 2">
    <name type="scientific">Syntrophomonas zehnderi OL-4</name>
    <dbReference type="NCBI Taxonomy" id="690567"/>
    <lineage>
        <taxon>Bacteria</taxon>
        <taxon>Bacillati</taxon>
        <taxon>Bacillota</taxon>
        <taxon>Clostridia</taxon>
        <taxon>Eubacteriales</taxon>
        <taxon>Syntrophomonadaceae</taxon>
        <taxon>Syntrophomonas</taxon>
    </lineage>
</organism>
<proteinExistence type="predicted"/>
<dbReference type="EMBL" id="CGIH01000051">
    <property type="protein sequence ID" value="CFY09202.1"/>
    <property type="molecule type" value="Genomic_DNA"/>
</dbReference>